<sequence>MDLYSGQVKAKDIGNISSGQKSDSRPYALIGCALRGWDLYGLCLDAFRGEVRSAYPVGAELGVKVYRCPEKVS</sequence>
<name>A0A9N9P1V1_9GLOM</name>
<dbReference type="AlphaFoldDB" id="A0A9N9P1V1"/>
<gene>
    <name evidence="1" type="ORF">DERYTH_LOCUS22090</name>
</gene>
<reference evidence="1" key="1">
    <citation type="submission" date="2021-06" db="EMBL/GenBank/DDBJ databases">
        <authorList>
            <person name="Kallberg Y."/>
            <person name="Tangrot J."/>
            <person name="Rosling A."/>
        </authorList>
    </citation>
    <scope>NUCLEOTIDE SEQUENCE</scope>
    <source>
        <strain evidence="1">MA453B</strain>
    </source>
</reference>
<proteinExistence type="predicted"/>
<dbReference type="EMBL" id="CAJVPY010029746">
    <property type="protein sequence ID" value="CAG8794548.1"/>
    <property type="molecule type" value="Genomic_DNA"/>
</dbReference>
<accession>A0A9N9P1V1</accession>
<dbReference type="Proteomes" id="UP000789405">
    <property type="component" value="Unassembled WGS sequence"/>
</dbReference>
<evidence type="ECO:0000313" key="2">
    <source>
        <dbReference type="Proteomes" id="UP000789405"/>
    </source>
</evidence>
<feature type="non-terminal residue" evidence="1">
    <location>
        <position position="73"/>
    </location>
</feature>
<keyword evidence="2" id="KW-1185">Reference proteome</keyword>
<evidence type="ECO:0000313" key="1">
    <source>
        <dbReference type="EMBL" id="CAG8794548.1"/>
    </source>
</evidence>
<protein>
    <submittedName>
        <fullName evidence="1">18047_t:CDS:1</fullName>
    </submittedName>
</protein>
<comment type="caution">
    <text evidence="1">The sequence shown here is derived from an EMBL/GenBank/DDBJ whole genome shotgun (WGS) entry which is preliminary data.</text>
</comment>
<organism evidence="1 2">
    <name type="scientific">Dentiscutata erythropus</name>
    <dbReference type="NCBI Taxonomy" id="1348616"/>
    <lineage>
        <taxon>Eukaryota</taxon>
        <taxon>Fungi</taxon>
        <taxon>Fungi incertae sedis</taxon>
        <taxon>Mucoromycota</taxon>
        <taxon>Glomeromycotina</taxon>
        <taxon>Glomeromycetes</taxon>
        <taxon>Diversisporales</taxon>
        <taxon>Gigasporaceae</taxon>
        <taxon>Dentiscutata</taxon>
    </lineage>
</organism>